<feature type="compositionally biased region" description="Basic and acidic residues" evidence="3">
    <location>
        <begin position="19"/>
        <end position="35"/>
    </location>
</feature>
<proteinExistence type="predicted"/>
<evidence type="ECO:0000256" key="3">
    <source>
        <dbReference type="SAM" id="MobiDB-lite"/>
    </source>
</evidence>
<feature type="compositionally biased region" description="Polar residues" evidence="3">
    <location>
        <begin position="156"/>
        <end position="180"/>
    </location>
</feature>
<dbReference type="InterPro" id="IPR051825">
    <property type="entry name" value="SRCIN1"/>
</dbReference>
<dbReference type="Proteomes" id="UP000789396">
    <property type="component" value="Unassembled WGS sequence"/>
</dbReference>
<feature type="domain" description="Actin interacting protein 3 C-terminal" evidence="4">
    <location>
        <begin position="47"/>
        <end position="474"/>
    </location>
</feature>
<comment type="caution">
    <text evidence="5">The sequence shown here is derived from an EMBL/GenBank/DDBJ whole genome shotgun (WGS) entry which is preliminary data.</text>
</comment>
<name>A0A9N9GE77_9GLOM</name>
<evidence type="ECO:0000256" key="2">
    <source>
        <dbReference type="SAM" id="Coils"/>
    </source>
</evidence>
<dbReference type="PANTHER" id="PTHR22741">
    <property type="entry name" value="P140CAP/SNIP-RELATED"/>
    <property type="match status" value="1"/>
</dbReference>
<keyword evidence="6" id="KW-1185">Reference proteome</keyword>
<dbReference type="PANTHER" id="PTHR22741:SF10">
    <property type="entry name" value="COILED-COIL DOMAIN-CONTAINING PROTEIN CG32809"/>
    <property type="match status" value="1"/>
</dbReference>
<evidence type="ECO:0000313" key="6">
    <source>
        <dbReference type="Proteomes" id="UP000789396"/>
    </source>
</evidence>
<organism evidence="5 6">
    <name type="scientific">Racocetra fulgida</name>
    <dbReference type="NCBI Taxonomy" id="60492"/>
    <lineage>
        <taxon>Eukaryota</taxon>
        <taxon>Fungi</taxon>
        <taxon>Fungi incertae sedis</taxon>
        <taxon>Mucoromycota</taxon>
        <taxon>Glomeromycotina</taxon>
        <taxon>Glomeromycetes</taxon>
        <taxon>Diversisporales</taxon>
        <taxon>Gigasporaceae</taxon>
        <taxon>Racocetra</taxon>
    </lineage>
</organism>
<accession>A0A9N9GE77</accession>
<feature type="region of interest" description="Disordered" evidence="3">
    <location>
        <begin position="156"/>
        <end position="191"/>
    </location>
</feature>
<dbReference type="InterPro" id="IPR022782">
    <property type="entry name" value="AIP3-like_C"/>
</dbReference>
<feature type="non-terminal residue" evidence="5">
    <location>
        <position position="1"/>
    </location>
</feature>
<dbReference type="Pfam" id="PF03915">
    <property type="entry name" value="AIP3"/>
    <property type="match status" value="1"/>
</dbReference>
<evidence type="ECO:0000256" key="1">
    <source>
        <dbReference type="ARBA" id="ARBA00023054"/>
    </source>
</evidence>
<sequence length="486" mass="55426">LKTNGSIITSPIESIPSNDKNDEPNLDKHDAKDDVKDSSNKNFITLYLQLGKDVKKIRHDGDINMTALQMLFVEKFQYNPGMDNFPKIYIKDPQVGVLYELEDLSEVKDKSVLALNAAEQVTKHIDESISGLTKEIQEIKKSCAENAELLRRGNITTTMAPPTPNFITNKPSQQQSISSTEEVDSIRKKDEKLDKSKDNLVNKIASDLKNHFHEVQNLRRDLGSMRQIYNEFQGETKKLFESLSTQTESVKQVALKNAGSSRSFIDSGKAKLDSRSTELLSKVDELQDIIDRMKSDVVKRGAKPPPTEIQHVKQESMAVAKELSALQEYVKTVKPTWKQTWKQELQMIVDEQQFLNHQEELLEDLQEDHKKLTEVFNTILKVIKSPGQTKVFVPPTAEEGFEGLKTVLQEVRGIAPDHERRLKALQAAEKQRERDLANRIDEFEAELTDFVAQNKLKKTGGAQEVERLRQKKNEEALKELYKTEKK</sequence>
<keyword evidence="1 2" id="KW-0175">Coiled coil</keyword>
<dbReference type="EMBL" id="CAJVPZ010008230">
    <property type="protein sequence ID" value="CAG8595828.1"/>
    <property type="molecule type" value="Genomic_DNA"/>
</dbReference>
<dbReference type="GO" id="GO:0030010">
    <property type="term" value="P:establishment of cell polarity"/>
    <property type="evidence" value="ECO:0007669"/>
    <property type="project" value="TreeGrafter"/>
</dbReference>
<dbReference type="Gene3D" id="1.20.58.1540">
    <property type="entry name" value="Actin interacting protein 3, C-terminal domain"/>
    <property type="match status" value="1"/>
</dbReference>
<feature type="region of interest" description="Disordered" evidence="3">
    <location>
        <begin position="1"/>
        <end position="35"/>
    </location>
</feature>
<dbReference type="GO" id="GO:0051286">
    <property type="term" value="C:cell tip"/>
    <property type="evidence" value="ECO:0007669"/>
    <property type="project" value="TreeGrafter"/>
</dbReference>
<gene>
    <name evidence="5" type="ORF">RFULGI_LOCUS6415</name>
</gene>
<dbReference type="GO" id="GO:0005737">
    <property type="term" value="C:cytoplasm"/>
    <property type="evidence" value="ECO:0007669"/>
    <property type="project" value="TreeGrafter"/>
</dbReference>
<feature type="compositionally biased region" description="Low complexity" evidence="3">
    <location>
        <begin position="1"/>
        <end position="17"/>
    </location>
</feature>
<evidence type="ECO:0000259" key="4">
    <source>
        <dbReference type="SMART" id="SM00806"/>
    </source>
</evidence>
<dbReference type="GO" id="GO:0005519">
    <property type="term" value="F:cytoskeletal regulatory protein binding"/>
    <property type="evidence" value="ECO:0007669"/>
    <property type="project" value="InterPro"/>
</dbReference>
<dbReference type="AlphaFoldDB" id="A0A9N9GE77"/>
<evidence type="ECO:0000313" key="5">
    <source>
        <dbReference type="EMBL" id="CAG8595828.1"/>
    </source>
</evidence>
<dbReference type="SMART" id="SM00806">
    <property type="entry name" value="AIP3"/>
    <property type="match status" value="1"/>
</dbReference>
<dbReference type="OrthoDB" id="783096at2759"/>
<dbReference type="InterPro" id="IPR005613">
    <property type="entry name" value="AIP3_C"/>
</dbReference>
<protein>
    <submittedName>
        <fullName evidence="5">425_t:CDS:1</fullName>
    </submittedName>
</protein>
<feature type="coiled-coil region" evidence="2">
    <location>
        <begin position="348"/>
        <end position="375"/>
    </location>
</feature>
<reference evidence="5" key="1">
    <citation type="submission" date="2021-06" db="EMBL/GenBank/DDBJ databases">
        <authorList>
            <person name="Kallberg Y."/>
            <person name="Tangrot J."/>
            <person name="Rosling A."/>
        </authorList>
    </citation>
    <scope>NUCLEOTIDE SEQUENCE</scope>
    <source>
        <strain evidence="5">IN212</strain>
    </source>
</reference>